<comment type="similarity">
    <text evidence="1">Belongs to the UPF0250 family.</text>
</comment>
<dbReference type="SUPFAM" id="SSF117991">
    <property type="entry name" value="YbeD/HP0495-like"/>
    <property type="match status" value="1"/>
</dbReference>
<dbReference type="PANTHER" id="PTHR38036">
    <property type="entry name" value="UPF0250 PROTEIN YBED"/>
    <property type="match status" value="1"/>
</dbReference>
<dbReference type="Pfam" id="PF04359">
    <property type="entry name" value="DUF493"/>
    <property type="match status" value="1"/>
</dbReference>
<evidence type="ECO:0000313" key="2">
    <source>
        <dbReference type="EMBL" id="RIY34136.1"/>
    </source>
</evidence>
<dbReference type="OrthoDB" id="9793424at2"/>
<sequence length="88" mass="9911">MLGTKIPELMDFPSEVSFKVVGDKEEIILAGINKLMQEHNIKDFNVTTRKSSKGNYVSCSVTLNVESPAQMELLYTEFSKIETVRVVI</sequence>
<reference evidence="2 3" key="1">
    <citation type="submission" date="2017-08" db="EMBL/GenBank/DDBJ databases">
        <title>Reclassification of Bisgaard taxon 37 and 44.</title>
        <authorList>
            <person name="Christensen H."/>
        </authorList>
    </citation>
    <scope>NUCLEOTIDE SEQUENCE [LARGE SCALE GENOMIC DNA]</scope>
    <source>
        <strain evidence="2 3">B96_3</strain>
    </source>
</reference>
<proteinExistence type="inferred from homology"/>
<keyword evidence="3" id="KW-1185">Reference proteome</keyword>
<evidence type="ECO:0000313" key="3">
    <source>
        <dbReference type="Proteomes" id="UP000265691"/>
    </source>
</evidence>
<dbReference type="RefSeq" id="WP_119524517.1">
    <property type="nucleotide sequence ID" value="NZ_NRHC01000016.1"/>
</dbReference>
<dbReference type="Gene3D" id="3.30.70.260">
    <property type="match status" value="1"/>
</dbReference>
<dbReference type="AlphaFoldDB" id="A0A3A1Y9Y4"/>
<dbReference type="Proteomes" id="UP000265691">
    <property type="component" value="Unassembled WGS sequence"/>
</dbReference>
<dbReference type="GO" id="GO:0005829">
    <property type="term" value="C:cytosol"/>
    <property type="evidence" value="ECO:0007669"/>
    <property type="project" value="TreeGrafter"/>
</dbReference>
<evidence type="ECO:0000256" key="1">
    <source>
        <dbReference type="ARBA" id="ARBA00008460"/>
    </source>
</evidence>
<dbReference type="PANTHER" id="PTHR38036:SF1">
    <property type="entry name" value="UPF0250 PROTEIN YBED"/>
    <property type="match status" value="1"/>
</dbReference>
<comment type="caution">
    <text evidence="2">The sequence shown here is derived from an EMBL/GenBank/DDBJ whole genome shotgun (WGS) entry which is preliminary data.</text>
</comment>
<accession>A0A3A1Y9Y4</accession>
<dbReference type="InterPro" id="IPR007454">
    <property type="entry name" value="UPF0250_YbeD-like"/>
</dbReference>
<dbReference type="EMBL" id="NRHC01000016">
    <property type="protein sequence ID" value="RIY34136.1"/>
    <property type="molecule type" value="Genomic_DNA"/>
</dbReference>
<dbReference type="InterPro" id="IPR027471">
    <property type="entry name" value="YbeD-like_sf"/>
</dbReference>
<name>A0A3A1Y9Y4_9GAMM</name>
<gene>
    <name evidence="2" type="ORF">CKF54_01490</name>
</gene>
<organism evidence="2 3">
    <name type="scientific">Psittacicella hinzii</name>
    <dbReference type="NCBI Taxonomy" id="2028575"/>
    <lineage>
        <taxon>Bacteria</taxon>
        <taxon>Pseudomonadati</taxon>
        <taxon>Pseudomonadota</taxon>
        <taxon>Gammaproteobacteria</taxon>
        <taxon>Pasteurellales</taxon>
        <taxon>Psittacicellaceae</taxon>
        <taxon>Psittacicella</taxon>
    </lineage>
</organism>
<protein>
    <submittedName>
        <fullName evidence="2">Uncharacterized protein</fullName>
    </submittedName>
</protein>